<comment type="caution">
    <text evidence="1">The sequence shown here is derived from an EMBL/GenBank/DDBJ whole genome shotgun (WGS) entry which is preliminary data.</text>
</comment>
<reference evidence="1 2" key="1">
    <citation type="journal article" date="2016" name="Nat. Commun.">
        <title>Thousands of microbial genomes shed light on interconnected biogeochemical processes in an aquifer system.</title>
        <authorList>
            <person name="Anantharaman K."/>
            <person name="Brown C.T."/>
            <person name="Hug L.A."/>
            <person name="Sharon I."/>
            <person name="Castelle C.J."/>
            <person name="Probst A.J."/>
            <person name="Thomas B.C."/>
            <person name="Singh A."/>
            <person name="Wilkins M.J."/>
            <person name="Karaoz U."/>
            <person name="Brodie E.L."/>
            <person name="Williams K.H."/>
            <person name="Hubbard S.S."/>
            <person name="Banfield J.F."/>
        </authorList>
    </citation>
    <scope>NUCLEOTIDE SEQUENCE [LARGE SCALE GENOMIC DNA]</scope>
</reference>
<name>A0A1F5YC46_9BACT</name>
<organism evidence="1 2">
    <name type="scientific">Candidatus Glassbacteria bacterium GWA2_58_10</name>
    <dbReference type="NCBI Taxonomy" id="1817865"/>
    <lineage>
        <taxon>Bacteria</taxon>
        <taxon>Candidatus Glassiibacteriota</taxon>
    </lineage>
</organism>
<dbReference type="Proteomes" id="UP000176992">
    <property type="component" value="Unassembled WGS sequence"/>
</dbReference>
<accession>A0A1F5YC46</accession>
<dbReference type="InterPro" id="IPR046534">
    <property type="entry name" value="DUF6599"/>
</dbReference>
<sequence>MTALAGTILLGLFLSLSGCGRSSQNPSAAGKESPAAAGGTAAGAFSLEALTALLPPDGAAAGWRMTGQARTYGPDNLWEYIDGGAEGYLVYNFQGVATADFELAEARRQAVVDIYRMANQLCGFGIFSAERAPDANVVDIGSQGYLSDNALNFWQGPYYVKVTSFESGDPSKLELLGRAVAARLDADAGMPSELAVFPSEGLIEGTQRYMARDVLGQSALKNGFSADYKHGETEFKLFFILHDNTEAANESYRVYHEFMQQYGKNLQDHSGEEFPLFSAQDPYYGTVVTMQSGKAVLGIMGLDDPELVNEYLKQMASKLSLQDLT</sequence>
<dbReference type="EMBL" id="MFIV01000217">
    <property type="protein sequence ID" value="OGF97669.1"/>
    <property type="molecule type" value="Genomic_DNA"/>
</dbReference>
<evidence type="ECO:0000313" key="2">
    <source>
        <dbReference type="Proteomes" id="UP000176992"/>
    </source>
</evidence>
<dbReference type="Pfam" id="PF20244">
    <property type="entry name" value="DUF6599"/>
    <property type="match status" value="1"/>
</dbReference>
<gene>
    <name evidence="1" type="ORF">A2Z86_11640</name>
</gene>
<evidence type="ECO:0000313" key="1">
    <source>
        <dbReference type="EMBL" id="OGF97669.1"/>
    </source>
</evidence>
<dbReference type="AlphaFoldDB" id="A0A1F5YC46"/>
<proteinExistence type="predicted"/>
<protein>
    <submittedName>
        <fullName evidence="1">Uncharacterized protein</fullName>
    </submittedName>
</protein>